<name>A0A6G3ZZB6_9BACL</name>
<evidence type="ECO:0000313" key="2">
    <source>
        <dbReference type="EMBL" id="NEW07553.1"/>
    </source>
</evidence>
<gene>
    <name evidence="2" type="ORF">GK047_16220</name>
</gene>
<dbReference type="AlphaFoldDB" id="A0A6G3ZZB6"/>
<protein>
    <submittedName>
        <fullName evidence="2">Uncharacterized protein</fullName>
    </submittedName>
</protein>
<feature type="transmembrane region" description="Helical" evidence="1">
    <location>
        <begin position="82"/>
        <end position="104"/>
    </location>
</feature>
<keyword evidence="1" id="KW-0472">Membrane</keyword>
<accession>A0A6G3ZZB6</accession>
<feature type="transmembrane region" description="Helical" evidence="1">
    <location>
        <begin position="6"/>
        <end position="25"/>
    </location>
</feature>
<comment type="caution">
    <text evidence="2">The sequence shown here is derived from an EMBL/GenBank/DDBJ whole genome shotgun (WGS) entry which is preliminary data.</text>
</comment>
<reference evidence="2" key="1">
    <citation type="submission" date="2020-02" db="EMBL/GenBank/DDBJ databases">
        <authorList>
            <person name="Shen X.-R."/>
            <person name="Zhang Y.-X."/>
        </authorList>
    </citation>
    <scope>NUCLEOTIDE SEQUENCE</scope>
    <source>
        <strain evidence="2">SYP-B3998</strain>
    </source>
</reference>
<organism evidence="2">
    <name type="scientific">Paenibacillus sp. SYP-B3998</name>
    <dbReference type="NCBI Taxonomy" id="2678564"/>
    <lineage>
        <taxon>Bacteria</taxon>
        <taxon>Bacillati</taxon>
        <taxon>Bacillota</taxon>
        <taxon>Bacilli</taxon>
        <taxon>Bacillales</taxon>
        <taxon>Paenibacillaceae</taxon>
        <taxon>Paenibacillus</taxon>
    </lineage>
</organism>
<feature type="transmembrane region" description="Helical" evidence="1">
    <location>
        <begin position="167"/>
        <end position="185"/>
    </location>
</feature>
<feature type="transmembrane region" description="Helical" evidence="1">
    <location>
        <begin position="32"/>
        <end position="51"/>
    </location>
</feature>
<dbReference type="EMBL" id="JAAIKC010000005">
    <property type="protein sequence ID" value="NEW07553.1"/>
    <property type="molecule type" value="Genomic_DNA"/>
</dbReference>
<sequence>MLVQLEIPISTITLFSMLVLGLSLFRISLKTRWPLVLLASFFLSSMSFLVSTLQLKAIIPMLMIVMQAVLIHYIFRLRKFLSLMVAFLGSLGYTIYLAIMYFLMILFTEDSLNDYFYELNLSAYAVKIVAACFSCLTGYIIVKKRLGFTVQMKLSGKYLRQSQSKSLFIIFLVAFILFSSAYYAVTLHIAAIFYSAASFCLFLAWIIYLLYKKEMEES</sequence>
<feature type="transmembrane region" description="Helical" evidence="1">
    <location>
        <begin position="124"/>
        <end position="142"/>
    </location>
</feature>
<dbReference type="RefSeq" id="WP_163948698.1">
    <property type="nucleotide sequence ID" value="NZ_JAAIKC010000005.1"/>
</dbReference>
<evidence type="ECO:0000256" key="1">
    <source>
        <dbReference type="SAM" id="Phobius"/>
    </source>
</evidence>
<keyword evidence="1" id="KW-1133">Transmembrane helix</keyword>
<keyword evidence="1" id="KW-0812">Transmembrane</keyword>
<feature type="transmembrane region" description="Helical" evidence="1">
    <location>
        <begin position="57"/>
        <end position="75"/>
    </location>
</feature>
<proteinExistence type="predicted"/>
<feature type="transmembrane region" description="Helical" evidence="1">
    <location>
        <begin position="191"/>
        <end position="211"/>
    </location>
</feature>